<name>A0A732CPK3_SALER</name>
<proteinExistence type="predicted"/>
<accession>A0A732CPK3</accession>
<protein>
    <submittedName>
        <fullName evidence="1">Uncharacterized protein</fullName>
    </submittedName>
</protein>
<reference evidence="1" key="2">
    <citation type="submission" date="2018-07" db="EMBL/GenBank/DDBJ databases">
        <authorList>
            <consortium name="NCBI Pathogen Detection Project"/>
        </authorList>
    </citation>
    <scope>NUCLEOTIDE SEQUENCE</scope>
    <source>
        <strain evidence="1">3475-67</strain>
    </source>
</reference>
<gene>
    <name evidence="1" type="ORF">GNC68_004034</name>
</gene>
<reference evidence="1" key="1">
    <citation type="journal article" date="2018" name="Genome Biol.">
        <title>SKESA: strategic k-mer extension for scrupulous assemblies.</title>
        <authorList>
            <person name="Souvorov A."/>
            <person name="Agarwala R."/>
            <person name="Lipman D.J."/>
        </authorList>
    </citation>
    <scope>NUCLEOTIDE SEQUENCE</scope>
    <source>
        <strain evidence="1">3475-67</strain>
    </source>
</reference>
<sequence>MVKLLTEQRQHQIAEPDVLLLHRNNLPKVFWGVSGGGKERRFYTIYSKFGVATKGPKRNLSSGKSQQKQEVQIQKKPVYTSFFMQHFMQDKTKYVS</sequence>
<dbReference type="EMBL" id="DAASCP010000027">
    <property type="protein sequence ID" value="HAE4966019.1"/>
    <property type="molecule type" value="Genomic_DNA"/>
</dbReference>
<dbReference type="AlphaFoldDB" id="A0A732CPK3"/>
<comment type="caution">
    <text evidence="1">The sequence shown here is derived from an EMBL/GenBank/DDBJ whole genome shotgun (WGS) entry which is preliminary data.</text>
</comment>
<organism evidence="1">
    <name type="scientific">Salmonella enterica subsp. salamae serovar 18:z10:z6</name>
    <dbReference type="NCBI Taxonomy" id="1967614"/>
    <lineage>
        <taxon>Bacteria</taxon>
        <taxon>Pseudomonadati</taxon>
        <taxon>Pseudomonadota</taxon>
        <taxon>Gammaproteobacteria</taxon>
        <taxon>Enterobacterales</taxon>
        <taxon>Enterobacteriaceae</taxon>
        <taxon>Salmonella</taxon>
    </lineage>
</organism>
<evidence type="ECO:0000313" key="1">
    <source>
        <dbReference type="EMBL" id="HAE4966019.1"/>
    </source>
</evidence>